<keyword evidence="3" id="KW-1185">Reference proteome</keyword>
<sequence length="448" mass="51412">MDTVSRRYRKLNGRPSKRKRLCASNISKRWEKNKVENSAITVDAESCLSNEVSYDDIWQKRGHTSLYGIGIVVDILTGIVIEHEILSKYFPECTTVERDLGEQSADFLHLWYEAHKPECSENYVGSSNAMEVKAAEILWTRSVENCSMRYMNVLSVGDSKTHQHLLDVYGDNMKISKEECLNHVAKRLGTGLRNKVKDCRSKGVIIGGRKDGSLKESPILKLTNFYRKSIKDNLTDVQKMKTAIFASLFHTSSTDKAPKQNKCPTGVTPWCFYQRALANNEKPKTHSSMKTMLSEQVLEKNTVWVSKACKQRTVSKMRLRKNPEYVSSYWFGRLVWVKAHARIPGNELADQYAKIATTDGQELNIPAPYTYVKRKIKNYNLDSWQRHWEDSGKGVRVKGADFAAIKNRAEQQSLRFTGRSTLPYNDEFRMFELKTALSQEHDTSHDRD</sequence>
<evidence type="ECO:0000259" key="1">
    <source>
        <dbReference type="Pfam" id="PF20700"/>
    </source>
</evidence>
<name>A0A4Y2RWN8_ARAVE</name>
<organism evidence="2 3">
    <name type="scientific">Araneus ventricosus</name>
    <name type="common">Orbweaver spider</name>
    <name type="synonym">Epeira ventricosa</name>
    <dbReference type="NCBI Taxonomy" id="182803"/>
    <lineage>
        <taxon>Eukaryota</taxon>
        <taxon>Metazoa</taxon>
        <taxon>Ecdysozoa</taxon>
        <taxon>Arthropoda</taxon>
        <taxon>Chelicerata</taxon>
        <taxon>Arachnida</taxon>
        <taxon>Araneae</taxon>
        <taxon>Araneomorphae</taxon>
        <taxon>Entelegynae</taxon>
        <taxon>Araneoidea</taxon>
        <taxon>Araneidae</taxon>
        <taxon>Araneus</taxon>
    </lineage>
</organism>
<dbReference type="OrthoDB" id="6429571at2759"/>
<comment type="caution">
    <text evidence="2">The sequence shown here is derived from an EMBL/GenBank/DDBJ whole genome shotgun (WGS) entry which is preliminary data.</text>
</comment>
<dbReference type="InterPro" id="IPR036397">
    <property type="entry name" value="RNaseH_sf"/>
</dbReference>
<dbReference type="Proteomes" id="UP000499080">
    <property type="component" value="Unassembled WGS sequence"/>
</dbReference>
<dbReference type="Gene3D" id="3.30.420.10">
    <property type="entry name" value="Ribonuclease H-like superfamily/Ribonuclease H"/>
    <property type="match status" value="1"/>
</dbReference>
<dbReference type="GO" id="GO:0003676">
    <property type="term" value="F:nucleic acid binding"/>
    <property type="evidence" value="ECO:0007669"/>
    <property type="project" value="InterPro"/>
</dbReference>
<dbReference type="EMBL" id="BGPR01018528">
    <property type="protein sequence ID" value="GBN79405.1"/>
    <property type="molecule type" value="Genomic_DNA"/>
</dbReference>
<gene>
    <name evidence="2" type="ORF">AVEN_6174_1</name>
</gene>
<dbReference type="InterPro" id="IPR049012">
    <property type="entry name" value="Mutator_transp_dom"/>
</dbReference>
<reference evidence="2 3" key="1">
    <citation type="journal article" date="2019" name="Sci. Rep.">
        <title>Orb-weaving spider Araneus ventricosus genome elucidates the spidroin gene catalogue.</title>
        <authorList>
            <person name="Kono N."/>
            <person name="Nakamura H."/>
            <person name="Ohtoshi R."/>
            <person name="Moran D.A.P."/>
            <person name="Shinohara A."/>
            <person name="Yoshida Y."/>
            <person name="Fujiwara M."/>
            <person name="Mori M."/>
            <person name="Tomita M."/>
            <person name="Arakawa K."/>
        </authorList>
    </citation>
    <scope>NUCLEOTIDE SEQUENCE [LARGE SCALE GENOMIC DNA]</scope>
</reference>
<evidence type="ECO:0000313" key="2">
    <source>
        <dbReference type="EMBL" id="GBN79405.1"/>
    </source>
</evidence>
<accession>A0A4Y2RWN8</accession>
<feature type="domain" description="Mutator-like transposase" evidence="1">
    <location>
        <begin position="31"/>
        <end position="271"/>
    </location>
</feature>
<dbReference type="Pfam" id="PF20700">
    <property type="entry name" value="Mutator"/>
    <property type="match status" value="1"/>
</dbReference>
<dbReference type="InterPro" id="IPR012337">
    <property type="entry name" value="RNaseH-like_sf"/>
</dbReference>
<dbReference type="SUPFAM" id="SSF53098">
    <property type="entry name" value="Ribonuclease H-like"/>
    <property type="match status" value="1"/>
</dbReference>
<dbReference type="AlphaFoldDB" id="A0A4Y2RWN8"/>
<proteinExistence type="predicted"/>
<evidence type="ECO:0000313" key="3">
    <source>
        <dbReference type="Proteomes" id="UP000499080"/>
    </source>
</evidence>
<protein>
    <recommendedName>
        <fullName evidence="1">Mutator-like transposase domain-containing protein</fullName>
    </recommendedName>
</protein>